<dbReference type="EMBL" id="CAJNIZ010007391">
    <property type="protein sequence ID" value="CAE7257559.1"/>
    <property type="molecule type" value="Genomic_DNA"/>
</dbReference>
<feature type="non-terminal residue" evidence="1">
    <location>
        <position position="1"/>
    </location>
</feature>
<feature type="non-terminal residue" evidence="1">
    <location>
        <position position="159"/>
    </location>
</feature>
<protein>
    <submittedName>
        <fullName evidence="1">Uncharacterized protein</fullName>
    </submittedName>
</protein>
<name>A0A812MFN9_SYMPI</name>
<reference evidence="1" key="1">
    <citation type="submission" date="2021-02" db="EMBL/GenBank/DDBJ databases">
        <authorList>
            <person name="Dougan E. K."/>
            <person name="Rhodes N."/>
            <person name="Thang M."/>
            <person name="Chan C."/>
        </authorList>
    </citation>
    <scope>NUCLEOTIDE SEQUENCE</scope>
</reference>
<evidence type="ECO:0000313" key="2">
    <source>
        <dbReference type="Proteomes" id="UP000649617"/>
    </source>
</evidence>
<evidence type="ECO:0000313" key="1">
    <source>
        <dbReference type="EMBL" id="CAE7257559.1"/>
    </source>
</evidence>
<gene>
    <name evidence="1" type="ORF">SPIL2461_LOCUS5288</name>
</gene>
<dbReference type="Proteomes" id="UP000649617">
    <property type="component" value="Unassembled WGS sequence"/>
</dbReference>
<comment type="caution">
    <text evidence="1">The sequence shown here is derived from an EMBL/GenBank/DDBJ whole genome shotgun (WGS) entry which is preliminary data.</text>
</comment>
<sequence length="159" mass="17847">NLDNDDLQLLTAVRVQGLFGQNVGCADLDVTKVWVSRAQNSDPELVVGHPDDFETLLPSSVHKRNGSAGVEIDIKKIPRDMGKALKLPQLLQLLRRNSVRFVALELKDMDLQVLELMLQTLRQEGFASRGDVGLWYSPADVELYQQVHKDQYPDVKGIL</sequence>
<organism evidence="1 2">
    <name type="scientific">Symbiodinium pilosum</name>
    <name type="common">Dinoflagellate</name>
    <dbReference type="NCBI Taxonomy" id="2952"/>
    <lineage>
        <taxon>Eukaryota</taxon>
        <taxon>Sar</taxon>
        <taxon>Alveolata</taxon>
        <taxon>Dinophyceae</taxon>
        <taxon>Suessiales</taxon>
        <taxon>Symbiodiniaceae</taxon>
        <taxon>Symbiodinium</taxon>
    </lineage>
</organism>
<proteinExistence type="predicted"/>
<dbReference type="OrthoDB" id="422120at2759"/>
<dbReference type="AlphaFoldDB" id="A0A812MFN9"/>
<keyword evidence="2" id="KW-1185">Reference proteome</keyword>
<accession>A0A812MFN9</accession>